<evidence type="ECO:0000259" key="7">
    <source>
        <dbReference type="Pfam" id="PF13088"/>
    </source>
</evidence>
<reference evidence="8 9" key="1">
    <citation type="submission" date="2016-06" db="EMBL/GenBank/DDBJ databases">
        <title>Genome sequence of Oerskovia enterophila DSM 43852.</title>
        <authorList>
            <person name="Poehlein A."/>
            <person name="Jag V."/>
            <person name="Bengelsdorf F.R."/>
            <person name="Daniel R."/>
            <person name="Duerre P."/>
        </authorList>
    </citation>
    <scope>NUCLEOTIDE SEQUENCE [LARGE SCALE GENOMIC DNA]</scope>
    <source>
        <strain evidence="8 9">DSM 43852</strain>
    </source>
</reference>
<gene>
    <name evidence="8" type="primary">nedA_2</name>
    <name evidence="8" type="ORF">OERS_39230</name>
</gene>
<dbReference type="Gene3D" id="2.120.10.10">
    <property type="match status" value="1"/>
</dbReference>
<comment type="similarity">
    <text evidence="2">Belongs to the glycosyl hydrolase 33 family.</text>
</comment>
<evidence type="ECO:0000259" key="6">
    <source>
        <dbReference type="Pfam" id="PF10633"/>
    </source>
</evidence>
<dbReference type="Pfam" id="PF13088">
    <property type="entry name" value="BNR_2"/>
    <property type="match status" value="1"/>
</dbReference>
<feature type="chain" id="PRO_5046246987" description="exo-alpha-sialidase" evidence="5">
    <location>
        <begin position="46"/>
        <end position="849"/>
    </location>
</feature>
<protein>
    <recommendedName>
        <fullName evidence="3">exo-alpha-sialidase</fullName>
        <ecNumber evidence="3">3.2.1.18</ecNumber>
    </recommendedName>
</protein>
<keyword evidence="5" id="KW-0732">Signal</keyword>
<evidence type="ECO:0000256" key="2">
    <source>
        <dbReference type="ARBA" id="ARBA00009348"/>
    </source>
</evidence>
<sequence length="849" mass="87178">MPLHPSTPATPPDPRTPACARRRRGSRTALAAGLSLLLVAPAASAQAFDPFPPAATDGPGTFSEQTLAVGGTGGYANYRIPALTTTNDGTILASYDGRPFNAGDAPQPNSILQRVSRDGGATWEATTVVAAGYGTNSSPDKYGFSDPSYVVDRETGTIFNFHVKSFDQGFGGSATGIDPTNRQILHAAVSVSEDGGETWEGRVITEGAKDPSWAGIFAASGEGIQLRYGEHAGRLVQQFTARTGGTYKAYSVYSDDHGATWAHGEAFGTGMDENKSVELSDGRVMMNSRDSAGSKYRKIAFSSDGGHTYGPVTLDRQLPDPTNNASISRLYPDAPEGSAEAKMLLFSNSNSTTGRENVTVRLSCDDGATWPGFRVVNPGSGAYSTLSPLGDGRFGLLYETQGMNAISFASFDQAWLNATCASTVVPDTTVATGATVQVPVRVTNQNQAPLAASRLTIDAPVGWSATTVDVPALAVGETATVQVALTASATAAATTAANPVRVQSVLTAADGTQARAYGYVTVTGGPAGGAVTSLAVFGKYTTDRDVAAQPYTVGERVPYSFRVYNTGTTAYRSTATGNLTNLSPGCNWSSLPAGGTYLCALAYRVVTAGDLADGFFVPETRWYMNADQASSVALTGEPVDLVDRRPSLAVTVGEPTVEDTDGTGSVNAGDVVVNQVTVRNTGNVRLTGVGATGLCTLPELAAGAEASCGTVRRTLTAADVAAGSLAGRTVTVDAVNGDLAVTGRVDVAPYELPTAPVSPVAVDVAASAQCVAGKVQLTGRAVNAGDEAVDVTIRTSAGSKSFASVDAGRSASQRFATRSASVAAGEVAFDVMADGATATLVAPYDATSC</sequence>
<comment type="catalytic activity">
    <reaction evidence="1">
        <text>Hydrolysis of alpha-(2-&gt;3)-, alpha-(2-&gt;6)-, alpha-(2-&gt;8)- glycosidic linkages of terminal sialic acid residues in oligosaccharides, glycoproteins, glycolipids, colominic acid and synthetic substrates.</text>
        <dbReference type="EC" id="3.2.1.18"/>
    </reaction>
</comment>
<keyword evidence="8" id="KW-0378">Hydrolase</keyword>
<evidence type="ECO:0000313" key="8">
    <source>
        <dbReference type="EMBL" id="OCI29401.1"/>
    </source>
</evidence>
<keyword evidence="8" id="KW-0326">Glycosidase</keyword>
<evidence type="ECO:0000256" key="5">
    <source>
        <dbReference type="SAM" id="SignalP"/>
    </source>
</evidence>
<feature type="region of interest" description="Disordered" evidence="4">
    <location>
        <begin position="1"/>
        <end position="24"/>
    </location>
</feature>
<dbReference type="Proteomes" id="UP000093412">
    <property type="component" value="Unassembled WGS sequence"/>
</dbReference>
<dbReference type="Pfam" id="PF10633">
    <property type="entry name" value="NPCBM_assoc"/>
    <property type="match status" value="1"/>
</dbReference>
<dbReference type="InterPro" id="IPR036278">
    <property type="entry name" value="Sialidase_sf"/>
</dbReference>
<feature type="domain" description="Sialidase" evidence="7">
    <location>
        <begin position="110"/>
        <end position="394"/>
    </location>
</feature>
<dbReference type="InterPro" id="IPR026856">
    <property type="entry name" value="Sialidase_fam"/>
</dbReference>
<organism evidence="8 9">
    <name type="scientific">Oerskovia enterophila</name>
    <dbReference type="NCBI Taxonomy" id="43678"/>
    <lineage>
        <taxon>Bacteria</taxon>
        <taxon>Bacillati</taxon>
        <taxon>Actinomycetota</taxon>
        <taxon>Actinomycetes</taxon>
        <taxon>Micrococcales</taxon>
        <taxon>Cellulomonadaceae</taxon>
        <taxon>Oerskovia</taxon>
    </lineage>
</organism>
<dbReference type="PANTHER" id="PTHR10628">
    <property type="entry name" value="SIALIDASE"/>
    <property type="match status" value="1"/>
</dbReference>
<proteinExistence type="inferred from homology"/>
<dbReference type="InterPro" id="IPR018905">
    <property type="entry name" value="A-galactase_NEW3"/>
</dbReference>
<dbReference type="GO" id="GO:0004308">
    <property type="term" value="F:exo-alpha-sialidase activity"/>
    <property type="evidence" value="ECO:0007669"/>
    <property type="project" value="UniProtKB-EC"/>
</dbReference>
<name>A0ABX2XYV2_9CELL</name>
<accession>A0ABX2XYV2</accession>
<evidence type="ECO:0000256" key="4">
    <source>
        <dbReference type="SAM" id="MobiDB-lite"/>
    </source>
</evidence>
<feature type="domain" description="Alpha-galactosidase NEW3" evidence="6">
    <location>
        <begin position="432"/>
        <end position="495"/>
    </location>
</feature>
<keyword evidence="9" id="KW-1185">Reference proteome</keyword>
<feature type="signal peptide" evidence="5">
    <location>
        <begin position="1"/>
        <end position="45"/>
    </location>
</feature>
<dbReference type="RefSeq" id="WP_068627676.1">
    <property type="nucleotide sequence ID" value="NZ_MAQA01000079.1"/>
</dbReference>
<dbReference type="EC" id="3.2.1.18" evidence="3"/>
<dbReference type="InterPro" id="IPR013783">
    <property type="entry name" value="Ig-like_fold"/>
</dbReference>
<evidence type="ECO:0000256" key="3">
    <source>
        <dbReference type="ARBA" id="ARBA00012733"/>
    </source>
</evidence>
<comment type="caution">
    <text evidence="8">The sequence shown here is derived from an EMBL/GenBank/DDBJ whole genome shotgun (WGS) entry which is preliminary data.</text>
</comment>
<dbReference type="SUPFAM" id="SSF50939">
    <property type="entry name" value="Sialidases"/>
    <property type="match status" value="1"/>
</dbReference>
<evidence type="ECO:0000256" key="1">
    <source>
        <dbReference type="ARBA" id="ARBA00000427"/>
    </source>
</evidence>
<dbReference type="InterPro" id="IPR011040">
    <property type="entry name" value="Sialidase"/>
</dbReference>
<dbReference type="Gene3D" id="2.60.40.10">
    <property type="entry name" value="Immunoglobulins"/>
    <property type="match status" value="1"/>
</dbReference>
<dbReference type="CDD" id="cd15482">
    <property type="entry name" value="Sialidase_non-viral"/>
    <property type="match status" value="1"/>
</dbReference>
<evidence type="ECO:0000313" key="9">
    <source>
        <dbReference type="Proteomes" id="UP000093412"/>
    </source>
</evidence>
<dbReference type="PANTHER" id="PTHR10628:SF30">
    <property type="entry name" value="EXO-ALPHA-SIALIDASE"/>
    <property type="match status" value="1"/>
</dbReference>
<dbReference type="EMBL" id="MAQA01000079">
    <property type="protein sequence ID" value="OCI29401.1"/>
    <property type="molecule type" value="Genomic_DNA"/>
</dbReference>